<dbReference type="Proteomes" id="UP000191272">
    <property type="component" value="Chromosome"/>
</dbReference>
<sequence length="104" mass="12417">MEFSRITAVWLDNASPQNEDKFIILTALENNKIIEGRWFGEHKQAQNTYPFILDKDASEFNFGSCDTEIWHTNLGEKKIQPNELFTVWIDDKEYIYRIETTYKY</sequence>
<accession>A0ABM6J918</accession>
<keyword evidence="2" id="KW-1185">Reference proteome</keyword>
<protein>
    <submittedName>
        <fullName evidence="1">Uncharacterized protein</fullName>
    </submittedName>
</protein>
<dbReference type="RefSeq" id="WP_080613331.1">
    <property type="nucleotide sequence ID" value="NZ_CP020452.2"/>
</dbReference>
<organism evidence="1 2">
    <name type="scientific">Neisseria mucosa</name>
    <dbReference type="NCBI Taxonomy" id="488"/>
    <lineage>
        <taxon>Bacteria</taxon>
        <taxon>Pseudomonadati</taxon>
        <taxon>Pseudomonadota</taxon>
        <taxon>Betaproteobacteria</taxon>
        <taxon>Neisseriales</taxon>
        <taxon>Neisseriaceae</taxon>
        <taxon>Neisseria</taxon>
    </lineage>
</organism>
<evidence type="ECO:0000313" key="2">
    <source>
        <dbReference type="Proteomes" id="UP000191272"/>
    </source>
</evidence>
<evidence type="ECO:0000313" key="1">
    <source>
        <dbReference type="EMBL" id="ARC49943.1"/>
    </source>
</evidence>
<name>A0ABM6J918_NEIMU</name>
<proteinExistence type="predicted"/>
<gene>
    <name evidence="1" type="ORF">A6J88_00495</name>
</gene>
<dbReference type="GeneID" id="49950138"/>
<reference evidence="2" key="1">
    <citation type="submission" date="2017-03" db="EMBL/GenBank/DDBJ databases">
        <title>FDA dAtabase for Regulatory Grade micrObial Sequences (FDA-ARGOS): Supporting development and validation of Infectious Disease Dx tests.</title>
        <authorList>
            <person name="Campos J."/>
            <person name="Goldberg B."/>
            <person name="Tallon L."/>
            <person name="Sadzewicz L."/>
            <person name="Sengamalay N."/>
            <person name="Ott S."/>
            <person name="Godinez A."/>
            <person name="Nagaraj S."/>
            <person name="Vyas G."/>
            <person name="Aluvathingal J."/>
            <person name="Nadendla S."/>
            <person name="Geyer C."/>
            <person name="Nandy P."/>
            <person name="Hobson J."/>
            <person name="Sichtig H."/>
        </authorList>
    </citation>
    <scope>NUCLEOTIDE SEQUENCE [LARGE SCALE GENOMIC DNA]</scope>
    <source>
        <strain evidence="2">FDAARGOS_260</strain>
    </source>
</reference>
<dbReference type="EMBL" id="CP020452">
    <property type="protein sequence ID" value="ARC49943.1"/>
    <property type="molecule type" value="Genomic_DNA"/>
</dbReference>